<name>A0ABW0MVN0_9BURK</name>
<evidence type="ECO:0000313" key="2">
    <source>
        <dbReference type="EMBL" id="MFC5480966.1"/>
    </source>
</evidence>
<reference evidence="3" key="1">
    <citation type="journal article" date="2019" name="Int. J. Syst. Evol. Microbiol.">
        <title>The Global Catalogue of Microorganisms (GCM) 10K type strain sequencing project: providing services to taxonomists for standard genome sequencing and annotation.</title>
        <authorList>
            <consortium name="The Broad Institute Genomics Platform"/>
            <consortium name="The Broad Institute Genome Sequencing Center for Infectious Disease"/>
            <person name="Wu L."/>
            <person name="Ma J."/>
        </authorList>
    </citation>
    <scope>NUCLEOTIDE SEQUENCE [LARGE SCALE GENOMIC DNA]</scope>
    <source>
        <strain evidence="3">CCUG 43111</strain>
    </source>
</reference>
<evidence type="ECO:0000256" key="1">
    <source>
        <dbReference type="SAM" id="MobiDB-lite"/>
    </source>
</evidence>
<dbReference type="RefSeq" id="WP_379760976.1">
    <property type="nucleotide sequence ID" value="NZ_JBHSMR010000014.1"/>
</dbReference>
<comment type="caution">
    <text evidence="2">The sequence shown here is derived from an EMBL/GenBank/DDBJ whole genome shotgun (WGS) entry which is preliminary data.</text>
</comment>
<feature type="compositionally biased region" description="Pro residues" evidence="1">
    <location>
        <begin position="21"/>
        <end position="32"/>
    </location>
</feature>
<proteinExistence type="predicted"/>
<feature type="region of interest" description="Disordered" evidence="1">
    <location>
        <begin position="1"/>
        <end position="58"/>
    </location>
</feature>
<protein>
    <recommendedName>
        <fullName evidence="4">Stereocilin</fullName>
    </recommendedName>
</protein>
<sequence>MDTIDPHDGGRGALQAHSTPDPEPAPTPPTIPVPDDVPDPAHAPVEEPVIPEPPIRAR</sequence>
<keyword evidence="3" id="KW-1185">Reference proteome</keyword>
<gene>
    <name evidence="2" type="ORF">ACFPQ5_22415</name>
</gene>
<evidence type="ECO:0000313" key="3">
    <source>
        <dbReference type="Proteomes" id="UP001596101"/>
    </source>
</evidence>
<dbReference type="Proteomes" id="UP001596101">
    <property type="component" value="Unassembled WGS sequence"/>
</dbReference>
<dbReference type="EMBL" id="JBHSMR010000014">
    <property type="protein sequence ID" value="MFC5480966.1"/>
    <property type="molecule type" value="Genomic_DNA"/>
</dbReference>
<organism evidence="2 3">
    <name type="scientific">Massilia suwonensis</name>
    <dbReference type="NCBI Taxonomy" id="648895"/>
    <lineage>
        <taxon>Bacteria</taxon>
        <taxon>Pseudomonadati</taxon>
        <taxon>Pseudomonadota</taxon>
        <taxon>Betaproteobacteria</taxon>
        <taxon>Burkholderiales</taxon>
        <taxon>Oxalobacteraceae</taxon>
        <taxon>Telluria group</taxon>
        <taxon>Massilia</taxon>
    </lineage>
</organism>
<feature type="compositionally biased region" description="Basic and acidic residues" evidence="1">
    <location>
        <begin position="1"/>
        <end position="10"/>
    </location>
</feature>
<evidence type="ECO:0008006" key="4">
    <source>
        <dbReference type="Google" id="ProtNLM"/>
    </source>
</evidence>
<accession>A0ABW0MVN0</accession>